<evidence type="ECO:0000313" key="3">
    <source>
        <dbReference type="EMBL" id="HDP78465.1"/>
    </source>
</evidence>
<feature type="transmembrane region" description="Helical" evidence="1">
    <location>
        <begin position="41"/>
        <end position="59"/>
    </location>
</feature>
<keyword evidence="1" id="KW-0812">Transmembrane</keyword>
<keyword evidence="1" id="KW-1133">Transmembrane helix</keyword>
<dbReference type="AlphaFoldDB" id="A0A7C1H4Q7"/>
<dbReference type="Proteomes" id="UP000886198">
    <property type="component" value="Unassembled WGS sequence"/>
</dbReference>
<dbReference type="InterPro" id="IPR009936">
    <property type="entry name" value="DUF1468"/>
</dbReference>
<evidence type="ECO:0000256" key="1">
    <source>
        <dbReference type="SAM" id="Phobius"/>
    </source>
</evidence>
<protein>
    <submittedName>
        <fullName evidence="3">Tripartite tricarboxylate transporter TctB family protein</fullName>
    </submittedName>
</protein>
<sequence>MNVKNILFGVFLILLAVLIFYFGWSFPAYKIRGETLPGPKFFPFTLAVILIIFGAYFIIKSAVMIKMKKLPKDSSIAFEEKFTFEGIKNIVAVVAAILFFVPIIELLGFILGTIIVSSILMIVLNVKVLRSIIYSTILAVMIFLIFGTLFRIPLPEGIIMNIVRG</sequence>
<organism evidence="3">
    <name type="scientific">Mesotoga infera</name>
    <dbReference type="NCBI Taxonomy" id="1236046"/>
    <lineage>
        <taxon>Bacteria</taxon>
        <taxon>Thermotogati</taxon>
        <taxon>Thermotogota</taxon>
        <taxon>Thermotogae</taxon>
        <taxon>Kosmotogales</taxon>
        <taxon>Kosmotogaceae</taxon>
        <taxon>Mesotoga</taxon>
    </lineage>
</organism>
<comment type="caution">
    <text evidence="3">The sequence shown here is derived from an EMBL/GenBank/DDBJ whole genome shotgun (WGS) entry which is preliminary data.</text>
</comment>
<dbReference type="Pfam" id="PF07331">
    <property type="entry name" value="TctB"/>
    <property type="match status" value="1"/>
</dbReference>
<proteinExistence type="predicted"/>
<name>A0A7C1H4Q7_9BACT</name>
<feature type="transmembrane region" description="Helical" evidence="1">
    <location>
        <begin position="7"/>
        <end position="29"/>
    </location>
</feature>
<evidence type="ECO:0000259" key="2">
    <source>
        <dbReference type="Pfam" id="PF07331"/>
    </source>
</evidence>
<feature type="transmembrane region" description="Helical" evidence="1">
    <location>
        <begin position="90"/>
        <end position="120"/>
    </location>
</feature>
<accession>A0A7C1H4Q7</accession>
<dbReference type="EMBL" id="DSBT01000304">
    <property type="protein sequence ID" value="HDP78465.1"/>
    <property type="molecule type" value="Genomic_DNA"/>
</dbReference>
<gene>
    <name evidence="3" type="ORF">ENN47_09850</name>
</gene>
<keyword evidence="1" id="KW-0472">Membrane</keyword>
<feature type="domain" description="DUF1468" evidence="2">
    <location>
        <begin position="7"/>
        <end position="155"/>
    </location>
</feature>
<feature type="transmembrane region" description="Helical" evidence="1">
    <location>
        <begin position="132"/>
        <end position="154"/>
    </location>
</feature>
<reference evidence="3" key="1">
    <citation type="journal article" date="2020" name="mSystems">
        <title>Genome- and Community-Level Interaction Insights into Carbon Utilization and Element Cycling Functions of Hydrothermarchaeota in Hydrothermal Sediment.</title>
        <authorList>
            <person name="Zhou Z."/>
            <person name="Liu Y."/>
            <person name="Xu W."/>
            <person name="Pan J."/>
            <person name="Luo Z.H."/>
            <person name="Li M."/>
        </authorList>
    </citation>
    <scope>NUCLEOTIDE SEQUENCE [LARGE SCALE GENOMIC DNA]</scope>
    <source>
        <strain evidence="3">SpSt-1179</strain>
    </source>
</reference>